<dbReference type="PANTHER" id="PTHR12461">
    <property type="entry name" value="HYPOXIA-INDUCIBLE FACTOR 1 ALPHA INHIBITOR-RELATED"/>
    <property type="match status" value="1"/>
</dbReference>
<feature type="transmembrane region" description="Helical" evidence="1">
    <location>
        <begin position="12"/>
        <end position="35"/>
    </location>
</feature>
<reference evidence="4" key="1">
    <citation type="journal article" date="2006" name="PLoS Biol.">
        <title>Macronuclear genome sequence of the ciliate Tetrahymena thermophila, a model eukaryote.</title>
        <authorList>
            <person name="Eisen J.A."/>
            <person name="Coyne R.S."/>
            <person name="Wu M."/>
            <person name="Wu D."/>
            <person name="Thiagarajan M."/>
            <person name="Wortman J.R."/>
            <person name="Badger J.H."/>
            <person name="Ren Q."/>
            <person name="Amedeo P."/>
            <person name="Jones K.M."/>
            <person name="Tallon L.J."/>
            <person name="Delcher A.L."/>
            <person name="Salzberg S.L."/>
            <person name="Silva J.C."/>
            <person name="Haas B.J."/>
            <person name="Majoros W.H."/>
            <person name="Farzad M."/>
            <person name="Carlton J.M."/>
            <person name="Smith R.K. Jr."/>
            <person name="Garg J."/>
            <person name="Pearlman R.E."/>
            <person name="Karrer K.M."/>
            <person name="Sun L."/>
            <person name="Manning G."/>
            <person name="Elde N.C."/>
            <person name="Turkewitz A.P."/>
            <person name="Asai D.J."/>
            <person name="Wilkes D.E."/>
            <person name="Wang Y."/>
            <person name="Cai H."/>
            <person name="Collins K."/>
            <person name="Stewart B.A."/>
            <person name="Lee S.R."/>
            <person name="Wilamowska K."/>
            <person name="Weinberg Z."/>
            <person name="Ruzzo W.L."/>
            <person name="Wloga D."/>
            <person name="Gaertig J."/>
            <person name="Frankel J."/>
            <person name="Tsao C.-C."/>
            <person name="Gorovsky M.A."/>
            <person name="Keeling P.J."/>
            <person name="Waller R.F."/>
            <person name="Patron N.J."/>
            <person name="Cherry J.M."/>
            <person name="Stover N.A."/>
            <person name="Krieger C.J."/>
            <person name="del Toro C."/>
            <person name="Ryder H.F."/>
            <person name="Williamson S.C."/>
            <person name="Barbeau R.A."/>
            <person name="Hamilton E.P."/>
            <person name="Orias E."/>
        </authorList>
    </citation>
    <scope>NUCLEOTIDE SEQUENCE [LARGE SCALE GENOMIC DNA]</scope>
    <source>
        <strain evidence="4">SB210</strain>
    </source>
</reference>
<dbReference type="HOGENOM" id="CLU_761836_0_0_1"/>
<evidence type="ECO:0000256" key="1">
    <source>
        <dbReference type="SAM" id="Phobius"/>
    </source>
</evidence>
<dbReference type="EMBL" id="GG662749">
    <property type="protein sequence ID" value="EAR92627.2"/>
    <property type="molecule type" value="Genomic_DNA"/>
</dbReference>
<dbReference type="SUPFAM" id="SSF51197">
    <property type="entry name" value="Clavaminate synthase-like"/>
    <property type="match status" value="1"/>
</dbReference>
<dbReference type="InterPro" id="IPR041667">
    <property type="entry name" value="Cupin_8"/>
</dbReference>
<dbReference type="PANTHER" id="PTHR12461:SF83">
    <property type="entry name" value="JMJC DOMAIN-CONTAINING PROTEIN"/>
    <property type="match status" value="1"/>
</dbReference>
<sequence length="364" mass="42921">MCLISGISKKGCINLTIFVLPQILIISYIVFVLHITHLAKRIQLLPQYYQDEVQQGEDQQYLNDEFEINSGEVTKKIEQYIEAYDNRFDKDEKLDGDFSQIAEVDMQVLENGKKLIDFQKFYHDFQSYNMPIVLRNAVKHWKAIFKWQSDEYLVSKIGDREVQVEVREDGENKFAYFQKNFVKSSMKYNEFIQIYKDPNRKANYYLAEFGIPEEIVEDIEEIELGLFMNLEYTNFWQGASGTESLPHTDDKDNFLCQITGKKTIILIPPTQRSKLYVGDGKNKIRNYSQVDFFNPNLQNFPLFSQIKGKMKVEINPGDALFIPAFWWHHVKSSNERNLAINFWYTPNFMHSLFQSILESDEFNQ</sequence>
<dbReference type="InterPro" id="IPR003347">
    <property type="entry name" value="JmjC_dom"/>
</dbReference>
<protein>
    <submittedName>
        <fullName evidence="3">Cupin superfamily protein</fullName>
    </submittedName>
</protein>
<dbReference type="Proteomes" id="UP000009168">
    <property type="component" value="Unassembled WGS sequence"/>
</dbReference>
<keyword evidence="4" id="KW-1185">Reference proteome</keyword>
<dbReference type="SMART" id="SM00558">
    <property type="entry name" value="JmjC"/>
    <property type="match status" value="1"/>
</dbReference>
<dbReference type="KEGG" id="tet:TTHERM_00094180"/>
<dbReference type="OrthoDB" id="288221at2759"/>
<dbReference type="Pfam" id="PF13621">
    <property type="entry name" value="Cupin_8"/>
    <property type="match status" value="1"/>
</dbReference>
<evidence type="ECO:0000313" key="3">
    <source>
        <dbReference type="EMBL" id="EAR92627.2"/>
    </source>
</evidence>
<keyword evidence="1" id="KW-0472">Membrane</keyword>
<name>Q235X3_TETTS</name>
<dbReference type="RefSeq" id="XP_001012872.2">
    <property type="nucleotide sequence ID" value="XM_001012872.3"/>
</dbReference>
<evidence type="ECO:0000259" key="2">
    <source>
        <dbReference type="PROSITE" id="PS51184"/>
    </source>
</evidence>
<dbReference type="eggNOG" id="KOG2508">
    <property type="taxonomic scope" value="Eukaryota"/>
</dbReference>
<feature type="domain" description="JmjC" evidence="2">
    <location>
        <begin position="208"/>
        <end position="361"/>
    </location>
</feature>
<dbReference type="AlphaFoldDB" id="Q235X3"/>
<proteinExistence type="predicted"/>
<keyword evidence="1" id="KW-1133">Transmembrane helix</keyword>
<dbReference type="GeneID" id="7837968"/>
<dbReference type="InParanoid" id="Q235X3"/>
<dbReference type="STRING" id="312017.Q235X3"/>
<keyword evidence="1" id="KW-0812">Transmembrane</keyword>
<dbReference type="PROSITE" id="PS51184">
    <property type="entry name" value="JMJC"/>
    <property type="match status" value="1"/>
</dbReference>
<gene>
    <name evidence="3" type="ORF">TTHERM_00094180</name>
</gene>
<dbReference type="Gene3D" id="2.60.120.650">
    <property type="entry name" value="Cupin"/>
    <property type="match status" value="1"/>
</dbReference>
<organism evidence="3 4">
    <name type="scientific">Tetrahymena thermophila (strain SB210)</name>
    <dbReference type="NCBI Taxonomy" id="312017"/>
    <lineage>
        <taxon>Eukaryota</taxon>
        <taxon>Sar</taxon>
        <taxon>Alveolata</taxon>
        <taxon>Ciliophora</taxon>
        <taxon>Intramacronucleata</taxon>
        <taxon>Oligohymenophorea</taxon>
        <taxon>Hymenostomatida</taxon>
        <taxon>Tetrahymenina</taxon>
        <taxon>Tetrahymenidae</taxon>
        <taxon>Tetrahymena</taxon>
    </lineage>
</organism>
<dbReference type="OMA" id="FLPEGWF"/>
<evidence type="ECO:0000313" key="4">
    <source>
        <dbReference type="Proteomes" id="UP000009168"/>
    </source>
</evidence>
<accession>Q235X3</accession>